<accession>A0A1C1C6V6</accession>
<dbReference type="EMBL" id="LGRB01000021">
    <property type="protein sequence ID" value="OCT44201.1"/>
    <property type="molecule type" value="Genomic_DNA"/>
</dbReference>
<dbReference type="Proteomes" id="UP000094526">
    <property type="component" value="Unassembled WGS sequence"/>
</dbReference>
<feature type="region of interest" description="Disordered" evidence="1">
    <location>
        <begin position="1"/>
        <end position="85"/>
    </location>
</feature>
<evidence type="ECO:0000313" key="2">
    <source>
        <dbReference type="EMBL" id="OCT44201.1"/>
    </source>
</evidence>
<reference evidence="3" key="1">
    <citation type="submission" date="2015-07" db="EMBL/GenBank/DDBJ databases">
        <authorList>
            <person name="Teixeira M.M."/>
            <person name="Souza R.C."/>
            <person name="Almeida L.G."/>
            <person name="Vicente V.A."/>
            <person name="de Hoog S."/>
            <person name="Bocca A.L."/>
            <person name="de Almeida S.R."/>
            <person name="Vasconcelos A.T."/>
            <person name="Felipe M.S."/>
        </authorList>
    </citation>
    <scope>NUCLEOTIDE SEQUENCE [LARGE SCALE GENOMIC DNA]</scope>
    <source>
        <strain evidence="3">KSF</strain>
    </source>
</reference>
<dbReference type="AlphaFoldDB" id="A0A1C1C6V6"/>
<evidence type="ECO:0000256" key="1">
    <source>
        <dbReference type="SAM" id="MobiDB-lite"/>
    </source>
</evidence>
<evidence type="ECO:0000313" key="3">
    <source>
        <dbReference type="Proteomes" id="UP000094526"/>
    </source>
</evidence>
<comment type="caution">
    <text evidence="2">The sequence shown here is derived from an EMBL/GenBank/DDBJ whole genome shotgun (WGS) entry which is preliminary data.</text>
</comment>
<protein>
    <submittedName>
        <fullName evidence="2">Uncharacterized protein</fullName>
    </submittedName>
</protein>
<dbReference type="eggNOG" id="ENOG502T5F8">
    <property type="taxonomic scope" value="Eukaryota"/>
</dbReference>
<dbReference type="OrthoDB" id="4154834at2759"/>
<name>A0A1C1C6V6_9EURO</name>
<feature type="compositionally biased region" description="Low complexity" evidence="1">
    <location>
        <begin position="52"/>
        <end position="63"/>
    </location>
</feature>
<organism evidence="2 3">
    <name type="scientific">Cladophialophora carrionii</name>
    <dbReference type="NCBI Taxonomy" id="86049"/>
    <lineage>
        <taxon>Eukaryota</taxon>
        <taxon>Fungi</taxon>
        <taxon>Dikarya</taxon>
        <taxon>Ascomycota</taxon>
        <taxon>Pezizomycotina</taxon>
        <taxon>Eurotiomycetes</taxon>
        <taxon>Chaetothyriomycetidae</taxon>
        <taxon>Chaetothyriales</taxon>
        <taxon>Herpotrichiellaceae</taxon>
        <taxon>Cladophialophora</taxon>
    </lineage>
</organism>
<dbReference type="VEuPathDB" id="FungiDB:G647_01125"/>
<sequence length="655" mass="73388">MATSKPVLFMDAKTPVNFQGKRQRQEVRALALRAASFSRPNRKKKKKDATGSEDSASTSSREASSSRRQRCPLPVTPPKDVTQPSDQRVRHCCFCGRPLEPSPKDVCPVSGNVQPSAPWHQICREHSPAAAATSAVARLHIRGPRPDTACDPFDSTPLAITADDHDVLNYIKSFTFAINWPDELEACREGHSLYNAHLLMYRRYFTHPAPMSGLLSYAYNLMALAQPERAAHHRQISMKYSLQCFKFLRDLIDTLDNSDEQLMVIVQTIFPLAIAEYSESIRKGGDRSLQHRGALLRLIQLLGGPQRLPLVYRELFVNFFAKSAIVRDTATEIDPAAWDPGPWQGQLGDAVPSLSSELSPPSKPITDTPDSLSEILAGLRELAIVGNIKRRGRWSDDDHLGPVFRWTYLRSMALKMRLWNFLHPTRCRSLSESLGSDTKPYHQISHYQSVEDYTRVSREFCLCLAAQLFIYLSLETCPVRHPTYSAPTQYADMLERSKILNTLLFGYADGCGTIRSLGVCGLDTTTMGEEQAHAQARDLLWIVAIGACFEEDASRQMPHNLIPGLAPTAKAAGFWDEKEWRVPLCADDGDDSGSGSGSTHQTARRWFSLHFGGLARRLGYLQFTRVKELFSSSYVYDEMIMEETLNRLFAVGLST</sequence>
<keyword evidence="3" id="KW-1185">Reference proteome</keyword>
<dbReference type="VEuPathDB" id="FungiDB:CLCR_00588"/>
<proteinExistence type="predicted"/>
<gene>
    <name evidence="2" type="ORF">CLCR_00588</name>
</gene>